<dbReference type="PANTHER" id="PTHR30383">
    <property type="entry name" value="THIOESTERASE 1/PROTEASE 1/LYSOPHOSPHOLIPASE L1"/>
    <property type="match status" value="1"/>
</dbReference>
<dbReference type="Pfam" id="PF13472">
    <property type="entry name" value="Lipase_GDSL_2"/>
    <property type="match status" value="1"/>
</dbReference>
<dbReference type="STRING" id="320787.CA2015_4133"/>
<dbReference type="PANTHER" id="PTHR30383:SF5">
    <property type="entry name" value="SGNH HYDROLASE-TYPE ESTERASE DOMAIN-CONTAINING PROTEIN"/>
    <property type="match status" value="1"/>
</dbReference>
<dbReference type="RefSeq" id="WP_048643587.1">
    <property type="nucleotide sequence ID" value="NZ_CP012040.1"/>
</dbReference>
<dbReference type="Proteomes" id="UP000036520">
    <property type="component" value="Chromosome"/>
</dbReference>
<accession>A0A0H4PG85</accession>
<dbReference type="InterPro" id="IPR051532">
    <property type="entry name" value="Ester_Hydrolysis_Enzymes"/>
</dbReference>
<evidence type="ECO:0000313" key="2">
    <source>
        <dbReference type="EMBL" id="AKP53486.1"/>
    </source>
</evidence>
<dbReference type="EMBL" id="CP012040">
    <property type="protein sequence ID" value="AKP53486.1"/>
    <property type="molecule type" value="Genomic_DNA"/>
</dbReference>
<dbReference type="InterPro" id="IPR013830">
    <property type="entry name" value="SGNH_hydro"/>
</dbReference>
<protein>
    <submittedName>
        <fullName evidence="2">Beta-glucosidase</fullName>
    </submittedName>
</protein>
<feature type="domain" description="SGNH hydrolase-type esterase" evidence="1">
    <location>
        <begin position="70"/>
        <end position="237"/>
    </location>
</feature>
<name>A0A0H4PG85_9BACT</name>
<gene>
    <name evidence="2" type="ORF">CA2015_4133</name>
</gene>
<evidence type="ECO:0000313" key="3">
    <source>
        <dbReference type="Proteomes" id="UP000036520"/>
    </source>
</evidence>
<dbReference type="SUPFAM" id="SSF52266">
    <property type="entry name" value="SGNH hydrolase"/>
    <property type="match status" value="1"/>
</dbReference>
<keyword evidence="3" id="KW-1185">Reference proteome</keyword>
<dbReference type="OrthoDB" id="9774205at2"/>
<organism evidence="2 3">
    <name type="scientific">Cyclobacterium amurskyense</name>
    <dbReference type="NCBI Taxonomy" id="320787"/>
    <lineage>
        <taxon>Bacteria</taxon>
        <taxon>Pseudomonadati</taxon>
        <taxon>Bacteroidota</taxon>
        <taxon>Cytophagia</taxon>
        <taxon>Cytophagales</taxon>
        <taxon>Cyclobacteriaceae</taxon>
        <taxon>Cyclobacterium</taxon>
    </lineage>
</organism>
<dbReference type="Gene3D" id="3.40.50.1110">
    <property type="entry name" value="SGNH hydrolase"/>
    <property type="match status" value="1"/>
</dbReference>
<evidence type="ECO:0000259" key="1">
    <source>
        <dbReference type="Pfam" id="PF13472"/>
    </source>
</evidence>
<dbReference type="GO" id="GO:0004622">
    <property type="term" value="F:phosphatidylcholine lysophospholipase activity"/>
    <property type="evidence" value="ECO:0007669"/>
    <property type="project" value="TreeGrafter"/>
</dbReference>
<dbReference type="AlphaFoldDB" id="A0A0H4PG85"/>
<dbReference type="PROSITE" id="PS51257">
    <property type="entry name" value="PROKAR_LIPOPROTEIN"/>
    <property type="match status" value="1"/>
</dbReference>
<dbReference type="KEGG" id="camu:CA2015_4133"/>
<sequence length="254" mass="28892">MNKFLLYLLAAFIIFSCETKENSTEVEIIEISETVENPAAMAVKKEDEGWIKRHETILGRLNQEAELILVGNSIFHSLDNEDRNAVWERYLNPYKTINMGISADRTENVIWRLENGSLENINPKVALLLIGTNNTDGNHFLTVSTAEELAGGIKKICAILNEKLPDTEILIMGILPYGYKPNHRDNINKATNNIVSKFPEELPFVHYIDISDVYYDANGKVIKELMPDFLHPNAEGHMLMFEALDDKIKELMVK</sequence>
<dbReference type="InterPro" id="IPR036514">
    <property type="entry name" value="SGNH_hydro_sf"/>
</dbReference>
<reference evidence="2 3" key="1">
    <citation type="submission" date="2015-07" db="EMBL/GenBank/DDBJ databases">
        <authorList>
            <person name="Kim K.M."/>
        </authorList>
    </citation>
    <scope>NUCLEOTIDE SEQUENCE [LARGE SCALE GENOMIC DNA]</scope>
    <source>
        <strain evidence="2 3">KCTC 12363</strain>
    </source>
</reference>
<proteinExistence type="predicted"/>